<organism evidence="2 3">
    <name type="scientific">Rotaria magnacalcarata</name>
    <dbReference type="NCBI Taxonomy" id="392030"/>
    <lineage>
        <taxon>Eukaryota</taxon>
        <taxon>Metazoa</taxon>
        <taxon>Spiralia</taxon>
        <taxon>Gnathifera</taxon>
        <taxon>Rotifera</taxon>
        <taxon>Eurotatoria</taxon>
        <taxon>Bdelloidea</taxon>
        <taxon>Philodinida</taxon>
        <taxon>Philodinidae</taxon>
        <taxon>Rotaria</taxon>
    </lineage>
</organism>
<reference evidence="2" key="1">
    <citation type="submission" date="2021-02" db="EMBL/GenBank/DDBJ databases">
        <authorList>
            <person name="Nowell W R."/>
        </authorList>
    </citation>
    <scope>NUCLEOTIDE SEQUENCE</scope>
</reference>
<comment type="caution">
    <text evidence="2">The sequence shown here is derived from an EMBL/GenBank/DDBJ whole genome shotgun (WGS) entry which is preliminary data.</text>
</comment>
<dbReference type="EMBL" id="CAJOBI010139916">
    <property type="protein sequence ID" value="CAF4762859.1"/>
    <property type="molecule type" value="Genomic_DNA"/>
</dbReference>
<dbReference type="AlphaFoldDB" id="A0A8S3AXF5"/>
<gene>
    <name evidence="2" type="ORF">SMN809_LOCUS45610</name>
</gene>
<feature type="non-terminal residue" evidence="2">
    <location>
        <position position="46"/>
    </location>
</feature>
<name>A0A8S3AXF5_9BILA</name>
<evidence type="ECO:0000313" key="2">
    <source>
        <dbReference type="EMBL" id="CAF4762859.1"/>
    </source>
</evidence>
<protein>
    <submittedName>
        <fullName evidence="2">Uncharacterized protein</fullName>
    </submittedName>
</protein>
<evidence type="ECO:0000256" key="1">
    <source>
        <dbReference type="SAM" id="MobiDB-lite"/>
    </source>
</evidence>
<feature type="region of interest" description="Disordered" evidence="1">
    <location>
        <begin position="1"/>
        <end position="21"/>
    </location>
</feature>
<feature type="compositionally biased region" description="Basic residues" evidence="1">
    <location>
        <begin position="1"/>
        <end position="14"/>
    </location>
</feature>
<evidence type="ECO:0000313" key="3">
    <source>
        <dbReference type="Proteomes" id="UP000676336"/>
    </source>
</evidence>
<proteinExistence type="predicted"/>
<sequence>MDAKSSKRSGKRKLKDTSRSFTNEPISSKLFKQLQTLLEFVVKYRD</sequence>
<dbReference type="Proteomes" id="UP000676336">
    <property type="component" value="Unassembled WGS sequence"/>
</dbReference>
<accession>A0A8S3AXF5</accession>